<evidence type="ECO:0000313" key="2">
    <source>
        <dbReference type="Proteomes" id="UP001152747"/>
    </source>
</evidence>
<gene>
    <name evidence="1" type="ORF">CAMP_LOCUS19205</name>
</gene>
<dbReference type="Proteomes" id="UP001152747">
    <property type="component" value="Unassembled WGS sequence"/>
</dbReference>
<organism evidence="1 2">
    <name type="scientific">Caenorhabditis angaria</name>
    <dbReference type="NCBI Taxonomy" id="860376"/>
    <lineage>
        <taxon>Eukaryota</taxon>
        <taxon>Metazoa</taxon>
        <taxon>Ecdysozoa</taxon>
        <taxon>Nematoda</taxon>
        <taxon>Chromadorea</taxon>
        <taxon>Rhabditida</taxon>
        <taxon>Rhabditina</taxon>
        <taxon>Rhabditomorpha</taxon>
        <taxon>Rhabditoidea</taxon>
        <taxon>Rhabditidae</taxon>
        <taxon>Peloderinae</taxon>
        <taxon>Caenorhabditis</taxon>
    </lineage>
</organism>
<comment type="caution">
    <text evidence="1">The sequence shown here is derived from an EMBL/GenBank/DDBJ whole genome shotgun (WGS) entry which is preliminary data.</text>
</comment>
<name>A0A9P1ND13_9PELO</name>
<proteinExistence type="predicted"/>
<keyword evidence="2" id="KW-1185">Reference proteome</keyword>
<sequence length="66" mass="7446">MLNLNAKTKKVSLHNSHLPVLLNIPKIEIFNTSYVKRTNHFDVDESHIFSANLALAMKRAKQSADA</sequence>
<dbReference type="AlphaFoldDB" id="A0A9P1ND13"/>
<accession>A0A9P1ND13</accession>
<dbReference type="EMBL" id="CANHGI010000006">
    <property type="protein sequence ID" value="CAI5456568.1"/>
    <property type="molecule type" value="Genomic_DNA"/>
</dbReference>
<evidence type="ECO:0000313" key="1">
    <source>
        <dbReference type="EMBL" id="CAI5456568.1"/>
    </source>
</evidence>
<protein>
    <submittedName>
        <fullName evidence="1">Uncharacterized protein</fullName>
    </submittedName>
</protein>
<reference evidence="1" key="1">
    <citation type="submission" date="2022-11" db="EMBL/GenBank/DDBJ databases">
        <authorList>
            <person name="Kikuchi T."/>
        </authorList>
    </citation>
    <scope>NUCLEOTIDE SEQUENCE</scope>
    <source>
        <strain evidence="1">PS1010</strain>
    </source>
</reference>